<sequence length="197" mass="21847">MALFPAWLSAVILFPHSPPTTGHGCILNCPRAASFSLISRTISGPLPLFPAPISISITIAGNHDPLFLFLCHSHHVRFLCREKSRSYLPVSDQYFEKRDSTTHPACLSVIFFSLSLSLSLSRVYVACRLVQSRMFLSVVQPKSLNSDGGGMFGDSDKDGRKDGGSKRKEPRSRILFGEERKNLRQAEEGTMETGSRF</sequence>
<keyword evidence="4" id="KW-1185">Reference proteome</keyword>
<proteinExistence type="predicted"/>
<keyword evidence="2" id="KW-0732">Signal</keyword>
<reference evidence="3" key="1">
    <citation type="submission" date="2021-01" db="EMBL/GenBank/DDBJ databases">
        <authorList>
            <person name="Li R."/>
            <person name="Bekaert M."/>
        </authorList>
    </citation>
    <scope>NUCLEOTIDE SEQUENCE</scope>
    <source>
        <strain evidence="3">Farmed</strain>
    </source>
</reference>
<organism evidence="3 4">
    <name type="scientific">Acanthosepion pharaonis</name>
    <name type="common">Pharaoh cuttlefish</name>
    <name type="synonym">Sepia pharaonis</name>
    <dbReference type="NCBI Taxonomy" id="158019"/>
    <lineage>
        <taxon>Eukaryota</taxon>
        <taxon>Metazoa</taxon>
        <taxon>Spiralia</taxon>
        <taxon>Lophotrochozoa</taxon>
        <taxon>Mollusca</taxon>
        <taxon>Cephalopoda</taxon>
        <taxon>Coleoidea</taxon>
        <taxon>Decapodiformes</taxon>
        <taxon>Sepiida</taxon>
        <taxon>Sepiina</taxon>
        <taxon>Sepiidae</taxon>
        <taxon>Acanthosepion</taxon>
    </lineage>
</organism>
<evidence type="ECO:0000256" key="2">
    <source>
        <dbReference type="SAM" id="SignalP"/>
    </source>
</evidence>
<evidence type="ECO:0000313" key="4">
    <source>
        <dbReference type="Proteomes" id="UP000597762"/>
    </source>
</evidence>
<name>A0A812BTT6_ACAPH</name>
<dbReference type="AlphaFoldDB" id="A0A812BTT6"/>
<dbReference type="EMBL" id="CAHIKZ030000887">
    <property type="protein sequence ID" value="CAE1243608.1"/>
    <property type="molecule type" value="Genomic_DNA"/>
</dbReference>
<feature type="signal peptide" evidence="2">
    <location>
        <begin position="1"/>
        <end position="22"/>
    </location>
</feature>
<dbReference type="Proteomes" id="UP000597762">
    <property type="component" value="Unassembled WGS sequence"/>
</dbReference>
<gene>
    <name evidence="3" type="ORF">SPHA_23899</name>
</gene>
<evidence type="ECO:0000313" key="3">
    <source>
        <dbReference type="EMBL" id="CAE1243608.1"/>
    </source>
</evidence>
<feature type="chain" id="PRO_5033002739" evidence="2">
    <location>
        <begin position="23"/>
        <end position="197"/>
    </location>
</feature>
<feature type="compositionally biased region" description="Basic and acidic residues" evidence="1">
    <location>
        <begin position="176"/>
        <end position="187"/>
    </location>
</feature>
<feature type="region of interest" description="Disordered" evidence="1">
    <location>
        <begin position="147"/>
        <end position="197"/>
    </location>
</feature>
<accession>A0A812BTT6</accession>
<comment type="caution">
    <text evidence="3">The sequence shown here is derived from an EMBL/GenBank/DDBJ whole genome shotgun (WGS) entry which is preliminary data.</text>
</comment>
<protein>
    <submittedName>
        <fullName evidence="3">Uncharacterized protein</fullName>
    </submittedName>
</protein>
<evidence type="ECO:0000256" key="1">
    <source>
        <dbReference type="SAM" id="MobiDB-lite"/>
    </source>
</evidence>
<feature type="compositionally biased region" description="Basic and acidic residues" evidence="1">
    <location>
        <begin position="154"/>
        <end position="167"/>
    </location>
</feature>